<accession>A0A3B0V2R0</accession>
<dbReference type="InterPro" id="IPR036280">
    <property type="entry name" value="Multihaem_cyt_sf"/>
</dbReference>
<dbReference type="EMBL" id="UOEW01000078">
    <property type="protein sequence ID" value="VAW34663.1"/>
    <property type="molecule type" value="Genomic_DNA"/>
</dbReference>
<gene>
    <name evidence="4" type="ORF">MNBD_GAMMA01-953</name>
</gene>
<feature type="transmembrane region" description="Helical" evidence="2">
    <location>
        <begin position="164"/>
        <end position="183"/>
    </location>
</feature>
<reference evidence="4" key="1">
    <citation type="submission" date="2018-06" db="EMBL/GenBank/DDBJ databases">
        <authorList>
            <person name="Zhirakovskaya E."/>
        </authorList>
    </citation>
    <scope>NUCLEOTIDE SEQUENCE</scope>
</reference>
<dbReference type="SUPFAM" id="SSF48695">
    <property type="entry name" value="Multiheme cytochromes"/>
    <property type="match status" value="1"/>
</dbReference>
<dbReference type="AlphaFoldDB" id="A0A3B0V2R0"/>
<sequence length="920" mass="104348">MATSSNRANSKVKVAVGPKLKIVLQIVLVLFAILVINSVYLSVISYIEWLTDKILQDQIYLYMFLLHLVLGLVLIVPVIIYAIIHMGNTRHRRNKRAIKAGYTMFITAILLLLSGLLLTRGIPFIEIKNMQARAITYWVHAILPFIVIWLFIMHRLVGPKLSWLAGKITIIATIIVMAFMAWLQQDTFWPKVIIHDEVNPLFAPSFAHTSTNKYIAAKDLDNNQYCKDCHQDVHEGWLNSVHKVSSFNNQSYAFAVNNTKKFLQQRDGDSGAAKLCAVCHDPVIMFSGEFDKDIDFSKTEIGQAGITCTACHAISDINSVRGNGSYTLTIPQEYPFTRSQLPFLQWVNSTLVKAKPEFHKVSYLKPLHKTAEFCSVCHKVALPQALNHYRWLRGQNHYDSFFLSGVSGHAVTSFYYPDKAKKKCADCHMPLQTSDDFGAITESLTGKAQVHSHYFEAANSAIRYLNDLKSDPINSLLVGSLSIDLFAIKQDGELAGKLIAPLSNDNIELQPGKRYLLESVIRTVKLGHAFTQGTADSNQVWVEINVYHNGELIAGSGGIDEQGRVDDWSYFINAYVLDKHGNRIDKRNGEEIFTALYNHSIPPGAATVVHYALNIPPELTGEITIDAQVLYRKFDTTYYRFFAEDENKFNDLPIVTIARDRQNIIIKDDARTKLPVVSDWQRWNDYGIGLLRSKAFKQAEEAFSKVAQLGRAEGWINLTRTYLQQGRIAEAQNALSQAANDKEFRYTWQLAYFAGVIDLQNGFIEKAIENFSRVYNTEFENARVANFDFSKDYRFVTMYAQTVFQRSKMLTAAKQGEYYQKALRLFKHVLDLNPEWADAHFGMFQLYTAMGDEAKANQHKALHQKHKIDDNAHDTVIAKARANNKAADHAAEAIAIYELDKLENYTPVNKFIKNNNIEIE</sequence>
<feature type="transmembrane region" description="Helical" evidence="2">
    <location>
        <begin position="59"/>
        <end position="84"/>
    </location>
</feature>
<keyword evidence="2" id="KW-1133">Transmembrane helix</keyword>
<dbReference type="Gene3D" id="1.10.1130.10">
    <property type="entry name" value="Flavocytochrome C3, Chain A"/>
    <property type="match status" value="1"/>
</dbReference>
<dbReference type="SUPFAM" id="SSF48452">
    <property type="entry name" value="TPR-like"/>
    <property type="match status" value="1"/>
</dbReference>
<protein>
    <recommendedName>
        <fullName evidence="3">Cytochrome c-552/4 domain-containing protein</fullName>
    </recommendedName>
</protein>
<feature type="transmembrane region" description="Helical" evidence="2">
    <location>
        <begin position="104"/>
        <end position="122"/>
    </location>
</feature>
<name>A0A3B0V2R0_9ZZZZ</name>
<keyword evidence="2" id="KW-0472">Membrane</keyword>
<dbReference type="Gene3D" id="1.25.40.10">
    <property type="entry name" value="Tetratricopeptide repeat domain"/>
    <property type="match status" value="2"/>
</dbReference>
<evidence type="ECO:0000256" key="2">
    <source>
        <dbReference type="SAM" id="Phobius"/>
    </source>
</evidence>
<evidence type="ECO:0000256" key="1">
    <source>
        <dbReference type="ARBA" id="ARBA00022729"/>
    </source>
</evidence>
<feature type="domain" description="Cytochrome c-552/4" evidence="3">
    <location>
        <begin position="226"/>
        <end position="312"/>
    </location>
</feature>
<proteinExistence type="predicted"/>
<dbReference type="InterPro" id="IPR023155">
    <property type="entry name" value="Cyt_c-552/4"/>
</dbReference>
<dbReference type="PANTHER" id="PTHR35038">
    <property type="entry name" value="DISSIMILATORY SULFITE REDUCTASE SIRA"/>
    <property type="match status" value="1"/>
</dbReference>
<evidence type="ECO:0000259" key="3">
    <source>
        <dbReference type="Pfam" id="PF13435"/>
    </source>
</evidence>
<feature type="transmembrane region" description="Helical" evidence="2">
    <location>
        <begin position="20"/>
        <end position="47"/>
    </location>
</feature>
<feature type="transmembrane region" description="Helical" evidence="2">
    <location>
        <begin position="134"/>
        <end position="152"/>
    </location>
</feature>
<dbReference type="Pfam" id="PF13435">
    <property type="entry name" value="Cytochrome_C554"/>
    <property type="match status" value="1"/>
</dbReference>
<organism evidence="4">
    <name type="scientific">hydrothermal vent metagenome</name>
    <dbReference type="NCBI Taxonomy" id="652676"/>
    <lineage>
        <taxon>unclassified sequences</taxon>
        <taxon>metagenomes</taxon>
        <taxon>ecological metagenomes</taxon>
    </lineage>
</organism>
<dbReference type="InterPro" id="IPR011990">
    <property type="entry name" value="TPR-like_helical_dom_sf"/>
</dbReference>
<evidence type="ECO:0000313" key="4">
    <source>
        <dbReference type="EMBL" id="VAW34663.1"/>
    </source>
</evidence>
<dbReference type="InterPro" id="IPR051829">
    <property type="entry name" value="Multiheme_Cytochr_ET"/>
</dbReference>
<keyword evidence="2" id="KW-0812">Transmembrane</keyword>
<keyword evidence="1" id="KW-0732">Signal</keyword>